<gene>
    <name evidence="2" type="ORF">QB898_05920</name>
</gene>
<organism evidence="2 3">
    <name type="scientific">Ottowia cancrivicina</name>
    <dbReference type="NCBI Taxonomy" id="3040346"/>
    <lineage>
        <taxon>Bacteria</taxon>
        <taxon>Pseudomonadati</taxon>
        <taxon>Pseudomonadota</taxon>
        <taxon>Betaproteobacteria</taxon>
        <taxon>Burkholderiales</taxon>
        <taxon>Comamonadaceae</taxon>
        <taxon>Ottowia</taxon>
    </lineage>
</organism>
<dbReference type="Proteomes" id="UP001237156">
    <property type="component" value="Unassembled WGS sequence"/>
</dbReference>
<dbReference type="AlphaFoldDB" id="A0AAW6RJY3"/>
<reference evidence="2 3" key="1">
    <citation type="submission" date="2023-04" db="EMBL/GenBank/DDBJ databases">
        <title>Ottowia paracancer sp. nov., isolated from human stomach.</title>
        <authorList>
            <person name="Song Y."/>
        </authorList>
    </citation>
    <scope>NUCLEOTIDE SEQUENCE [LARGE SCALE GENOMIC DNA]</scope>
    <source>
        <strain evidence="2 3">10c7w1</strain>
    </source>
</reference>
<keyword evidence="1" id="KW-0812">Transmembrane</keyword>
<sequence length="64" mass="7154">MSHPATRRASASRRFAFAPGVIDAQRRKSAWRSLLRRPWLQAAAELLLCLVCAFACASLWRLAA</sequence>
<dbReference type="EMBL" id="JARVII010000009">
    <property type="protein sequence ID" value="MDG9699263.1"/>
    <property type="molecule type" value="Genomic_DNA"/>
</dbReference>
<evidence type="ECO:0000313" key="2">
    <source>
        <dbReference type="EMBL" id="MDG9699263.1"/>
    </source>
</evidence>
<keyword evidence="1" id="KW-1133">Transmembrane helix</keyword>
<feature type="transmembrane region" description="Helical" evidence="1">
    <location>
        <begin position="42"/>
        <end position="63"/>
    </location>
</feature>
<accession>A0AAW6RJY3</accession>
<keyword evidence="1" id="KW-0472">Membrane</keyword>
<protein>
    <submittedName>
        <fullName evidence="2">Uncharacterized protein</fullName>
    </submittedName>
</protein>
<name>A0AAW6RJY3_9BURK</name>
<keyword evidence="3" id="KW-1185">Reference proteome</keyword>
<evidence type="ECO:0000313" key="3">
    <source>
        <dbReference type="Proteomes" id="UP001237156"/>
    </source>
</evidence>
<dbReference type="RefSeq" id="WP_279524198.1">
    <property type="nucleotide sequence ID" value="NZ_JARVII010000009.1"/>
</dbReference>
<comment type="caution">
    <text evidence="2">The sequence shown here is derived from an EMBL/GenBank/DDBJ whole genome shotgun (WGS) entry which is preliminary data.</text>
</comment>
<proteinExistence type="predicted"/>
<evidence type="ECO:0000256" key="1">
    <source>
        <dbReference type="SAM" id="Phobius"/>
    </source>
</evidence>